<dbReference type="Pfam" id="PF04072">
    <property type="entry name" value="LCM"/>
    <property type="match status" value="1"/>
</dbReference>
<dbReference type="InterPro" id="IPR011610">
    <property type="entry name" value="SAM_mthyl_Trfase_ML2640-like"/>
</dbReference>
<dbReference type="Gene3D" id="3.40.50.150">
    <property type="entry name" value="Vaccinia Virus protein VP39"/>
    <property type="match status" value="1"/>
</dbReference>
<keyword evidence="5 6" id="KW-0949">S-adenosyl-L-methionine</keyword>
<comment type="function">
    <text evidence="1 6">Exhibits S-adenosyl-L-methionine-dependent methyltransferase activity.</text>
</comment>
<evidence type="ECO:0000256" key="5">
    <source>
        <dbReference type="ARBA" id="ARBA00022691"/>
    </source>
</evidence>
<dbReference type="AlphaFoldDB" id="A0A840IWZ7"/>
<dbReference type="PANTHER" id="PTHR43619:SF2">
    <property type="entry name" value="S-ADENOSYL-L-METHIONINE-DEPENDENT METHYLTRANSFERASES SUPERFAMILY PROTEIN"/>
    <property type="match status" value="1"/>
</dbReference>
<dbReference type="NCBIfam" id="TIGR00027">
    <property type="entry name" value="mthyl_TIGR00027"/>
    <property type="match status" value="1"/>
</dbReference>
<evidence type="ECO:0000313" key="8">
    <source>
        <dbReference type="Proteomes" id="UP000581769"/>
    </source>
</evidence>
<dbReference type="InterPro" id="IPR029063">
    <property type="entry name" value="SAM-dependent_MTases_sf"/>
</dbReference>
<gene>
    <name evidence="7" type="ORF">BJY18_004796</name>
</gene>
<evidence type="ECO:0000256" key="2">
    <source>
        <dbReference type="ARBA" id="ARBA00008138"/>
    </source>
</evidence>
<comment type="caution">
    <text evidence="7">The sequence shown here is derived from an EMBL/GenBank/DDBJ whole genome shotgun (WGS) entry which is preliminary data.</text>
</comment>
<evidence type="ECO:0000256" key="4">
    <source>
        <dbReference type="ARBA" id="ARBA00022679"/>
    </source>
</evidence>
<keyword evidence="3 6" id="KW-0489">Methyltransferase</keyword>
<organism evidence="7 8">
    <name type="scientific">Amycolatopsis jiangsuensis</name>
    <dbReference type="NCBI Taxonomy" id="1181879"/>
    <lineage>
        <taxon>Bacteria</taxon>
        <taxon>Bacillati</taxon>
        <taxon>Actinomycetota</taxon>
        <taxon>Actinomycetes</taxon>
        <taxon>Pseudonocardiales</taxon>
        <taxon>Pseudonocardiaceae</taxon>
        <taxon>Amycolatopsis</taxon>
    </lineage>
</organism>
<sequence>MATPQREWDIVSSIGLTALGVAAGRAIETAAADRLIEDPFAAEFVRAAHPPRPMPTGPTDDPVWTAMTSYIGLRSRYFDDLVTGSAAPQVVILAAGLDARAHRLELTGRTVFEVDQPRVLEFKQEVLDSLAAQPRCTRHTVPADLREDWPAALEKAGFDRGLPTVWLAEGLLPYLPAPAEEQLFELVAARSAPGSRIGVERLAAEHLTTATDHMRDLGAPERLGVELSGLFSPEERRNPVDWLTGQGWQVEVSTPIEYAARHGRDLPEMVLQTMAAGQLVRADLP</sequence>
<reference evidence="7 8" key="1">
    <citation type="submission" date="2020-08" db="EMBL/GenBank/DDBJ databases">
        <title>Sequencing the genomes of 1000 actinobacteria strains.</title>
        <authorList>
            <person name="Klenk H.-P."/>
        </authorList>
    </citation>
    <scope>NUCLEOTIDE SEQUENCE [LARGE SCALE GENOMIC DNA]</scope>
    <source>
        <strain evidence="7 8">DSM 45859</strain>
    </source>
</reference>
<dbReference type="Proteomes" id="UP000581769">
    <property type="component" value="Unassembled WGS sequence"/>
</dbReference>
<dbReference type="InterPro" id="IPR007213">
    <property type="entry name" value="Ppm1/Ppm2/Tcmp"/>
</dbReference>
<dbReference type="GO" id="GO:0008168">
    <property type="term" value="F:methyltransferase activity"/>
    <property type="evidence" value="ECO:0007669"/>
    <property type="project" value="UniProtKB-UniRule"/>
</dbReference>
<evidence type="ECO:0000256" key="1">
    <source>
        <dbReference type="ARBA" id="ARBA00003907"/>
    </source>
</evidence>
<evidence type="ECO:0000256" key="3">
    <source>
        <dbReference type="ARBA" id="ARBA00022603"/>
    </source>
</evidence>
<proteinExistence type="inferred from homology"/>
<protein>
    <recommendedName>
        <fullName evidence="6">S-adenosyl-L-methionine-dependent methyltransferase</fullName>
        <ecNumber evidence="6">2.1.1.-</ecNumber>
    </recommendedName>
</protein>
<dbReference type="PANTHER" id="PTHR43619">
    <property type="entry name" value="S-ADENOSYL-L-METHIONINE-DEPENDENT METHYLTRANSFERASE YKTD-RELATED"/>
    <property type="match status" value="1"/>
</dbReference>
<name>A0A840IWZ7_9PSEU</name>
<accession>A0A840IWZ7</accession>
<dbReference type="SUPFAM" id="SSF53335">
    <property type="entry name" value="S-adenosyl-L-methionine-dependent methyltransferases"/>
    <property type="match status" value="1"/>
</dbReference>
<keyword evidence="4 7" id="KW-0808">Transferase</keyword>
<dbReference type="GO" id="GO:0032259">
    <property type="term" value="P:methylation"/>
    <property type="evidence" value="ECO:0007669"/>
    <property type="project" value="UniProtKB-KW"/>
</dbReference>
<dbReference type="RefSeq" id="WP_221457935.1">
    <property type="nucleotide sequence ID" value="NZ_JACHMG010000001.1"/>
</dbReference>
<dbReference type="EMBL" id="JACHMG010000001">
    <property type="protein sequence ID" value="MBB4687311.1"/>
    <property type="molecule type" value="Genomic_DNA"/>
</dbReference>
<evidence type="ECO:0000256" key="6">
    <source>
        <dbReference type="RuleBase" id="RU362030"/>
    </source>
</evidence>
<keyword evidence="8" id="KW-1185">Reference proteome</keyword>
<comment type="similarity">
    <text evidence="2 6">Belongs to the UPF0677 family.</text>
</comment>
<evidence type="ECO:0000313" key="7">
    <source>
        <dbReference type="EMBL" id="MBB4687311.1"/>
    </source>
</evidence>
<dbReference type="EC" id="2.1.1.-" evidence="6"/>